<name>A0ABQ2TBV2_STRBA</name>
<dbReference type="RefSeq" id="WP_199888781.1">
    <property type="nucleotide sequence ID" value="NZ_BMSZ01000012.1"/>
</dbReference>
<reference evidence="4" key="1">
    <citation type="journal article" date="2019" name="Int. J. Syst. Evol. Microbiol.">
        <title>The Global Catalogue of Microorganisms (GCM) 10K type strain sequencing project: providing services to taxonomists for standard genome sequencing and annotation.</title>
        <authorList>
            <consortium name="The Broad Institute Genomics Platform"/>
            <consortium name="The Broad Institute Genome Sequencing Center for Infectious Disease"/>
            <person name="Wu L."/>
            <person name="Ma J."/>
        </authorList>
    </citation>
    <scope>NUCLEOTIDE SEQUENCE [LARGE SCALE GENOMIC DNA]</scope>
    <source>
        <strain evidence="4">JCM 4350</strain>
    </source>
</reference>
<keyword evidence="4" id="KW-1185">Reference proteome</keyword>
<evidence type="ECO:0000256" key="2">
    <source>
        <dbReference type="SAM" id="Phobius"/>
    </source>
</evidence>
<feature type="region of interest" description="Disordered" evidence="1">
    <location>
        <begin position="77"/>
        <end position="116"/>
    </location>
</feature>
<dbReference type="EMBL" id="BMSZ01000012">
    <property type="protein sequence ID" value="GGS62760.1"/>
    <property type="molecule type" value="Genomic_DNA"/>
</dbReference>
<comment type="caution">
    <text evidence="3">The sequence shown here is derived from an EMBL/GenBank/DDBJ whole genome shotgun (WGS) entry which is preliminary data.</text>
</comment>
<keyword evidence="2" id="KW-1133">Transmembrane helix</keyword>
<sequence length="242" mass="25859">MSDLHRQLEEAARSHRPDRARMLARVERARAGGADPQGSRTRRTRPAWPRVALAACTATAVCLIGGVAVAALVPGDASPPREVSTGSPPEPPDATPPAFGDSRPPVPGDSRVTDGPLWADGSVAPDDNIHWAQSNVTLKSQDPLTALTVELFVAQTGRVQSTGRWETRPEEDFDLTVYERGGMVVYRWTLRPGRTLPAGTHVFAGQYDHASGGRDAGADVYRATAATANGTYEVHGDFARTT</sequence>
<feature type="region of interest" description="Disordered" evidence="1">
    <location>
        <begin position="27"/>
        <end position="46"/>
    </location>
</feature>
<proteinExistence type="predicted"/>
<accession>A0ABQ2TBV2</accession>
<evidence type="ECO:0000313" key="4">
    <source>
        <dbReference type="Proteomes" id="UP000659767"/>
    </source>
</evidence>
<evidence type="ECO:0000256" key="1">
    <source>
        <dbReference type="SAM" id="MobiDB-lite"/>
    </source>
</evidence>
<keyword evidence="2" id="KW-0472">Membrane</keyword>
<protein>
    <submittedName>
        <fullName evidence="3">Uncharacterized protein</fullName>
    </submittedName>
</protein>
<dbReference type="Proteomes" id="UP000659767">
    <property type="component" value="Unassembled WGS sequence"/>
</dbReference>
<gene>
    <name evidence="3" type="ORF">GCM10010253_41870</name>
</gene>
<keyword evidence="2" id="KW-0812">Transmembrane</keyword>
<feature type="transmembrane region" description="Helical" evidence="2">
    <location>
        <begin position="51"/>
        <end position="73"/>
    </location>
</feature>
<organism evidence="3 4">
    <name type="scientific">Streptomyces badius</name>
    <dbReference type="NCBI Taxonomy" id="1941"/>
    <lineage>
        <taxon>Bacteria</taxon>
        <taxon>Bacillati</taxon>
        <taxon>Actinomycetota</taxon>
        <taxon>Actinomycetes</taxon>
        <taxon>Kitasatosporales</taxon>
        <taxon>Streptomycetaceae</taxon>
        <taxon>Streptomyces</taxon>
    </lineage>
</organism>
<evidence type="ECO:0000313" key="3">
    <source>
        <dbReference type="EMBL" id="GGS62760.1"/>
    </source>
</evidence>